<dbReference type="EMBL" id="KZ819321">
    <property type="protein sequence ID" value="PWN23674.1"/>
    <property type="molecule type" value="Genomic_DNA"/>
</dbReference>
<comment type="subcellular location">
    <subcellularLocation>
        <location evidence="1">Mitochondrion</location>
    </subcellularLocation>
</comment>
<evidence type="ECO:0000256" key="3">
    <source>
        <dbReference type="ARBA" id="ARBA00022946"/>
    </source>
</evidence>
<keyword evidence="10" id="KW-1185">Reference proteome</keyword>
<dbReference type="GeneID" id="37013043"/>
<evidence type="ECO:0000256" key="5">
    <source>
        <dbReference type="ARBA" id="ARBA00023128"/>
    </source>
</evidence>
<protein>
    <recommendedName>
        <fullName evidence="7">Small ribosomal subunit protein mS29</fullName>
    </recommendedName>
</protein>
<comment type="similarity">
    <text evidence="2">Belongs to the mitochondrion-specific ribosomal protein mS29 family.</text>
</comment>
<dbReference type="STRING" id="1684307.A0A316UFG6"/>
<keyword evidence="5" id="KW-0496">Mitochondrion</keyword>
<evidence type="ECO:0000313" key="10">
    <source>
        <dbReference type="Proteomes" id="UP000245942"/>
    </source>
</evidence>
<dbReference type="Proteomes" id="UP000245942">
    <property type="component" value="Unassembled WGS sequence"/>
</dbReference>
<evidence type="ECO:0000256" key="6">
    <source>
        <dbReference type="ARBA" id="ARBA00023274"/>
    </source>
</evidence>
<dbReference type="PANTHER" id="PTHR12810">
    <property type="entry name" value="MITOCHONDRIAL 28S RIBOSOMAL PROTEIN S29"/>
    <property type="match status" value="1"/>
</dbReference>
<dbReference type="GO" id="GO:0005763">
    <property type="term" value="C:mitochondrial small ribosomal subunit"/>
    <property type="evidence" value="ECO:0007669"/>
    <property type="project" value="TreeGrafter"/>
</dbReference>
<dbReference type="PANTHER" id="PTHR12810:SF0">
    <property type="entry name" value="SMALL RIBOSOMAL SUBUNIT PROTEIN MS29"/>
    <property type="match status" value="1"/>
</dbReference>
<accession>A0A316UFG6</accession>
<dbReference type="GO" id="GO:0003735">
    <property type="term" value="F:structural constituent of ribosome"/>
    <property type="evidence" value="ECO:0007669"/>
    <property type="project" value="TreeGrafter"/>
</dbReference>
<reference evidence="9 10" key="1">
    <citation type="journal article" date="2018" name="Mol. Biol. Evol.">
        <title>Broad Genomic Sampling Reveals a Smut Pathogenic Ancestry of the Fungal Clade Ustilaginomycotina.</title>
        <authorList>
            <person name="Kijpornyongpan T."/>
            <person name="Mondo S.J."/>
            <person name="Barry K."/>
            <person name="Sandor L."/>
            <person name="Lee J."/>
            <person name="Lipzen A."/>
            <person name="Pangilinan J."/>
            <person name="LaButti K."/>
            <person name="Hainaut M."/>
            <person name="Henrissat B."/>
            <person name="Grigoriev I.V."/>
            <person name="Spatafora J.W."/>
            <person name="Aime M.C."/>
        </authorList>
    </citation>
    <scope>NUCLEOTIDE SEQUENCE [LARGE SCALE GENOMIC DNA]</scope>
    <source>
        <strain evidence="9 10">MCA 4718</strain>
    </source>
</reference>
<dbReference type="Pfam" id="PF10236">
    <property type="entry name" value="DAP3"/>
    <property type="match status" value="1"/>
</dbReference>
<sequence>MASPLPHLSRSVRASVLNAHATTSLASSSLVRSFASTPSAAAKAPAKPLQKKRTALKKNSSSGPRSTGSKRRSGGDAASSSNVALTTPFYRPPADMRSLPTLTPEDANKKSLNQIMAFSRRDLDAFEKFGVEKKVKNALGSHVRPSSLVRAATLDLYSQLASSASASSSKKLALTGPLSGGKSHLMLQAVSYALASDWLVLYIPQLVTFINSTSAFEYSAEEQAYLQPEAVQKFFSSVLSVNQEVLKKMKVDAGKESSQVTFDRDISVSSTATLEQLLKLATSQKVTPLASQRIFDLFLTSISRQKAVPTLLAMDHLQSLYLPSRYRTADYATVQSYELAPVRSLIQFIAGEGLQSGAILSAVSHSNPSFAVPNEVKAVFNHQQQKQLAKGSSSGSVRSQLDETALHAYTDIHPLHVEHVRACNWSLVDVPDAWTEPELRALYELRRQEGRNWNGGNSIAEQAMSSSPFGAVAGKGTTAATATEDELFLLRLLDSGRNPEKFEKSVWGSSVL</sequence>
<evidence type="ECO:0000313" key="9">
    <source>
        <dbReference type="EMBL" id="PWN23674.1"/>
    </source>
</evidence>
<dbReference type="RefSeq" id="XP_025350834.1">
    <property type="nucleotide sequence ID" value="XM_025491309.1"/>
</dbReference>
<keyword evidence="6" id="KW-0687">Ribonucleoprotein</keyword>
<proteinExistence type="inferred from homology"/>
<name>A0A316UFG6_9BASI</name>
<evidence type="ECO:0000256" key="8">
    <source>
        <dbReference type="SAM" id="MobiDB-lite"/>
    </source>
</evidence>
<evidence type="ECO:0000256" key="1">
    <source>
        <dbReference type="ARBA" id="ARBA00004173"/>
    </source>
</evidence>
<dbReference type="OrthoDB" id="274828at2759"/>
<feature type="compositionally biased region" description="Low complexity" evidence="8">
    <location>
        <begin position="39"/>
        <end position="48"/>
    </location>
</feature>
<keyword evidence="4" id="KW-0689">Ribosomal protein</keyword>
<evidence type="ECO:0000256" key="7">
    <source>
        <dbReference type="ARBA" id="ARBA00035140"/>
    </source>
</evidence>
<feature type="compositionally biased region" description="Polar residues" evidence="8">
    <location>
        <begin position="57"/>
        <end position="67"/>
    </location>
</feature>
<keyword evidence="3" id="KW-0809">Transit peptide</keyword>
<feature type="region of interest" description="Disordered" evidence="8">
    <location>
        <begin position="39"/>
        <end position="106"/>
    </location>
</feature>
<gene>
    <name evidence="9" type="ORF">BCV69DRAFT_279602</name>
</gene>
<organism evidence="9 10">
    <name type="scientific">Pseudomicrostroma glucosiphilum</name>
    <dbReference type="NCBI Taxonomy" id="1684307"/>
    <lineage>
        <taxon>Eukaryota</taxon>
        <taxon>Fungi</taxon>
        <taxon>Dikarya</taxon>
        <taxon>Basidiomycota</taxon>
        <taxon>Ustilaginomycotina</taxon>
        <taxon>Exobasidiomycetes</taxon>
        <taxon>Microstromatales</taxon>
        <taxon>Microstromatales incertae sedis</taxon>
        <taxon>Pseudomicrostroma</taxon>
    </lineage>
</organism>
<evidence type="ECO:0000256" key="2">
    <source>
        <dbReference type="ARBA" id="ARBA00009863"/>
    </source>
</evidence>
<evidence type="ECO:0000256" key="4">
    <source>
        <dbReference type="ARBA" id="ARBA00022980"/>
    </source>
</evidence>
<dbReference type="AlphaFoldDB" id="A0A316UFG6"/>
<dbReference type="InterPro" id="IPR019368">
    <property type="entry name" value="Ribosomal_mS29"/>
</dbReference>